<evidence type="ECO:0000259" key="1">
    <source>
        <dbReference type="Pfam" id="PF01609"/>
    </source>
</evidence>
<feature type="non-terminal residue" evidence="2">
    <location>
        <position position="1"/>
    </location>
</feature>
<comment type="caution">
    <text evidence="2">The sequence shown here is derived from an EMBL/GenBank/DDBJ whole genome shotgun (WGS) entry which is preliminary data.</text>
</comment>
<proteinExistence type="predicted"/>
<dbReference type="EMBL" id="JARXHW010000108">
    <property type="protein sequence ID" value="MDQ8209662.1"/>
    <property type="molecule type" value="Genomic_DNA"/>
</dbReference>
<dbReference type="Proteomes" id="UP001225316">
    <property type="component" value="Unassembled WGS sequence"/>
</dbReference>
<name>A0ABU1B2K3_9BACT</name>
<organism evidence="2 3">
    <name type="scientific">Thalassobacterium maritimum</name>
    <dbReference type="NCBI Taxonomy" id="3041265"/>
    <lineage>
        <taxon>Bacteria</taxon>
        <taxon>Pseudomonadati</taxon>
        <taxon>Verrucomicrobiota</taxon>
        <taxon>Opitutia</taxon>
        <taxon>Puniceicoccales</taxon>
        <taxon>Coraliomargaritaceae</taxon>
        <taxon>Thalassobacterium</taxon>
    </lineage>
</organism>
<dbReference type="RefSeq" id="WP_308952580.1">
    <property type="nucleotide sequence ID" value="NZ_JARXHW010000108.1"/>
</dbReference>
<dbReference type="Pfam" id="PF01609">
    <property type="entry name" value="DDE_Tnp_1"/>
    <property type="match status" value="1"/>
</dbReference>
<reference evidence="2 3" key="1">
    <citation type="submission" date="2023-04" db="EMBL/GenBank/DDBJ databases">
        <title>A novel bacteria isolated from coastal sediment.</title>
        <authorList>
            <person name="Liu X.-J."/>
            <person name="Du Z.-J."/>
        </authorList>
    </citation>
    <scope>NUCLEOTIDE SEQUENCE [LARGE SCALE GENOMIC DNA]</scope>
    <source>
        <strain evidence="2 3">SDUM461003</strain>
    </source>
</reference>
<dbReference type="InterPro" id="IPR002559">
    <property type="entry name" value="Transposase_11"/>
</dbReference>
<dbReference type="PANTHER" id="PTHR30007">
    <property type="entry name" value="PHP DOMAIN PROTEIN"/>
    <property type="match status" value="1"/>
</dbReference>
<sequence length="131" mass="15299">LLVDSLGLVLLAVVHPANIQDRDGAKLLLELFTNRFGWLKLIWADGGYAGKLVQWVRQLQRKRPIQLDIVRRSDDTRGFKVLPKQWIVERTFGWLSKYRRMSKDYETTIESSTGMIHIAMTRLMLKRAARF</sequence>
<evidence type="ECO:0000313" key="2">
    <source>
        <dbReference type="EMBL" id="MDQ8209662.1"/>
    </source>
</evidence>
<gene>
    <name evidence="2" type="ORF">QEH52_19240</name>
</gene>
<accession>A0ABU1B2K3</accession>
<keyword evidence="3" id="KW-1185">Reference proteome</keyword>
<evidence type="ECO:0000313" key="3">
    <source>
        <dbReference type="Proteomes" id="UP001225316"/>
    </source>
</evidence>
<protein>
    <submittedName>
        <fullName evidence="2">Transposase</fullName>
    </submittedName>
</protein>
<feature type="domain" description="Transposase IS4-like" evidence="1">
    <location>
        <begin position="2"/>
        <end position="122"/>
    </location>
</feature>
<dbReference type="PANTHER" id="PTHR30007:SF0">
    <property type="entry name" value="TRANSPOSASE"/>
    <property type="match status" value="1"/>
</dbReference>